<dbReference type="InParanoid" id="B9RML4"/>
<name>B9RML4_RICCO</name>
<organism evidence="5 6">
    <name type="scientific">Ricinus communis</name>
    <name type="common">Castor bean</name>
    <dbReference type="NCBI Taxonomy" id="3988"/>
    <lineage>
        <taxon>Eukaryota</taxon>
        <taxon>Viridiplantae</taxon>
        <taxon>Streptophyta</taxon>
        <taxon>Embryophyta</taxon>
        <taxon>Tracheophyta</taxon>
        <taxon>Spermatophyta</taxon>
        <taxon>Magnoliopsida</taxon>
        <taxon>eudicotyledons</taxon>
        <taxon>Gunneridae</taxon>
        <taxon>Pentapetalae</taxon>
        <taxon>rosids</taxon>
        <taxon>fabids</taxon>
        <taxon>Malpighiales</taxon>
        <taxon>Euphorbiaceae</taxon>
        <taxon>Acalyphoideae</taxon>
        <taxon>Acalypheae</taxon>
        <taxon>Ricinus</taxon>
    </lineage>
</organism>
<dbReference type="Pfam" id="PF02458">
    <property type="entry name" value="Transferase"/>
    <property type="match status" value="1"/>
</dbReference>
<accession>B9RML4</accession>
<comment type="pathway">
    <text evidence="1">Alkaloid biosynthesis.</text>
</comment>
<dbReference type="InterPro" id="IPR023213">
    <property type="entry name" value="CAT-like_dom_sf"/>
</dbReference>
<evidence type="ECO:0000256" key="1">
    <source>
        <dbReference type="ARBA" id="ARBA00004913"/>
    </source>
</evidence>
<evidence type="ECO:0000313" key="5">
    <source>
        <dbReference type="EMBL" id="EEF47537.1"/>
    </source>
</evidence>
<dbReference type="Gene3D" id="3.30.559.10">
    <property type="entry name" value="Chloramphenicol acetyltransferase-like domain"/>
    <property type="match status" value="2"/>
</dbReference>
<reference evidence="6" key="1">
    <citation type="journal article" date="2010" name="Nat. Biotechnol.">
        <title>Draft genome sequence of the oilseed species Ricinus communis.</title>
        <authorList>
            <person name="Chan A.P."/>
            <person name="Crabtree J."/>
            <person name="Zhao Q."/>
            <person name="Lorenzi H."/>
            <person name="Orvis J."/>
            <person name="Puiu D."/>
            <person name="Melake-Berhan A."/>
            <person name="Jones K.M."/>
            <person name="Redman J."/>
            <person name="Chen G."/>
            <person name="Cahoon E.B."/>
            <person name="Gedil M."/>
            <person name="Stanke M."/>
            <person name="Haas B.J."/>
            <person name="Wortman J.R."/>
            <person name="Fraser-Liggett C.M."/>
            <person name="Ravel J."/>
            <person name="Rabinowicz P.D."/>
        </authorList>
    </citation>
    <scope>NUCLEOTIDE SEQUENCE [LARGE SCALE GENOMIC DNA]</scope>
    <source>
        <strain evidence="6">cv. Hale</strain>
    </source>
</reference>
<comment type="similarity">
    <text evidence="2">Belongs to the plant acyltransferase family.</text>
</comment>
<dbReference type="Proteomes" id="UP000008311">
    <property type="component" value="Unassembled WGS sequence"/>
</dbReference>
<dbReference type="OMA" id="CISHKMA"/>
<sequence>MAMATKVEIIQKDTIKPSSPTPHDLKILKLSLLDQFIPITYTSLLLFYPINYGDDNLDHHASTSEKSLKLKKSLSETLTHFHPLAGRLRDNTSVACDDQGAEFIEARVNCLLSELLKNPDAQVLSQFLPAPIESPEAATGNLLLVQATFFDCGGLAVGICISHKMADAATLTTFIRCWSATATDRSKILNPVFMGASIFPPIDISIPRTPVELMQQKCVTRRFVFAAPKIAALRAKVASTTVPDPTRVEAVSGILWKSAVTASRIRFGYSRPSIWSISVNMRTRFVPPFPENYAGNCLGHIAPILMDGECEFELKELVGRVRKEIKGFGENYVKKLQGEGALLAVCGFAKEFGNLAMSNDNDFYICTSWCKYELYDADFGWGKPVWVGNASHKVRNVAILMDTRDGDGIEVWLTLGEEDMAFFESNEELLEFADINPSVSLP</sequence>
<dbReference type="AlphaFoldDB" id="B9RML4"/>
<keyword evidence="6" id="KW-1185">Reference proteome</keyword>
<dbReference type="PANTHER" id="PTHR31623">
    <property type="entry name" value="F21J9.9"/>
    <property type="match status" value="1"/>
</dbReference>
<keyword evidence="4 5" id="KW-0012">Acyltransferase</keyword>
<gene>
    <name evidence="5" type="ORF">RCOM_1081560</name>
</gene>
<dbReference type="eggNOG" id="ENOG502QQQA">
    <property type="taxonomic scope" value="Eukaryota"/>
</dbReference>
<protein>
    <submittedName>
        <fullName evidence="5">Anthranilate N-benzoyltransferase protein, putative</fullName>
        <ecNumber evidence="5">2.3.1.150</ecNumber>
    </submittedName>
</protein>
<keyword evidence="3 5" id="KW-0808">Transferase</keyword>
<dbReference type="PANTHER" id="PTHR31623:SF88">
    <property type="entry name" value="ACYLSUGAR ACYLTRANSFERASE 3-LIKE"/>
    <property type="match status" value="1"/>
</dbReference>
<dbReference type="GO" id="GO:0047180">
    <property type="term" value="F:salutaridinol 7-O-acetyltransferase activity"/>
    <property type="evidence" value="ECO:0007669"/>
    <property type="project" value="UniProtKB-EC"/>
</dbReference>
<evidence type="ECO:0000313" key="6">
    <source>
        <dbReference type="Proteomes" id="UP000008311"/>
    </source>
</evidence>
<dbReference type="EC" id="2.3.1.150" evidence="5"/>
<dbReference type="EMBL" id="EQ973789">
    <property type="protein sequence ID" value="EEF47537.1"/>
    <property type="molecule type" value="Genomic_DNA"/>
</dbReference>
<dbReference type="KEGG" id="rcu:8278442"/>
<dbReference type="OrthoDB" id="1932220at2759"/>
<evidence type="ECO:0000256" key="2">
    <source>
        <dbReference type="ARBA" id="ARBA00009861"/>
    </source>
</evidence>
<evidence type="ECO:0000256" key="4">
    <source>
        <dbReference type="ARBA" id="ARBA00023315"/>
    </source>
</evidence>
<proteinExistence type="inferred from homology"/>
<evidence type="ECO:0000256" key="3">
    <source>
        <dbReference type="ARBA" id="ARBA00022679"/>
    </source>
</evidence>